<evidence type="ECO:0000313" key="11">
    <source>
        <dbReference type="Proteomes" id="UP000769766"/>
    </source>
</evidence>
<feature type="domain" description="PAC" evidence="9">
    <location>
        <begin position="471"/>
        <end position="522"/>
    </location>
</feature>
<organism evidence="10 11">
    <name type="scientific">Tectimicrobiota bacterium</name>
    <dbReference type="NCBI Taxonomy" id="2528274"/>
    <lineage>
        <taxon>Bacteria</taxon>
        <taxon>Pseudomonadati</taxon>
        <taxon>Nitrospinota/Tectimicrobiota group</taxon>
        <taxon>Candidatus Tectimicrobiota</taxon>
    </lineage>
</organism>
<dbReference type="CDD" id="cd16922">
    <property type="entry name" value="HATPase_EvgS-ArcB-TorS-like"/>
    <property type="match status" value="1"/>
</dbReference>
<protein>
    <recommendedName>
        <fullName evidence="2">histidine kinase</fullName>
        <ecNumber evidence="2">2.7.13.3</ecNumber>
    </recommendedName>
</protein>
<comment type="catalytic activity">
    <reaction evidence="1">
        <text>ATP + protein L-histidine = ADP + protein N-phospho-L-histidine.</text>
        <dbReference type="EC" id="2.7.13.3"/>
    </reaction>
</comment>
<dbReference type="Gene3D" id="3.30.450.20">
    <property type="entry name" value="PAS domain"/>
    <property type="match status" value="1"/>
</dbReference>
<dbReference type="InterPro" id="IPR000014">
    <property type="entry name" value="PAS"/>
</dbReference>
<dbReference type="Pfam" id="PF00512">
    <property type="entry name" value="HisKA"/>
    <property type="match status" value="1"/>
</dbReference>
<comment type="caution">
    <text evidence="10">The sequence shown here is derived from an EMBL/GenBank/DDBJ whole genome shotgun (WGS) entry which is preliminary data.</text>
</comment>
<evidence type="ECO:0000256" key="2">
    <source>
        <dbReference type="ARBA" id="ARBA00012438"/>
    </source>
</evidence>
<dbReference type="FunFam" id="3.30.565.10:FF:000006">
    <property type="entry name" value="Sensor histidine kinase WalK"/>
    <property type="match status" value="1"/>
</dbReference>
<keyword evidence="3" id="KW-0597">Phosphoprotein</keyword>
<dbReference type="PROSITE" id="PS50112">
    <property type="entry name" value="PAS"/>
    <property type="match status" value="1"/>
</dbReference>
<sequence length="793" mass="88783">MRRGSDPYRILWIGPMGEGVGDWPEADRFQVTRAFGLSEGLLVAQQEPPDLVLLGEGLAMAVGPVLLEQWKGAFPELPLVVLREKSDAIPPREDWVDDHVAGDRPGEIVRRLLVLLEFKEAWERARTAGVQVGRQVLKEWGLDPRLFRQGRLLPPPAVSLEIVTDLRALARQQRTLSTLTGTSASVFPYAAGPGGARFRRTGKRGGIFILGRPTPFCAYLFTTPRRLEGMKPCLYDSWKESQRAMLTAQPVEGCCGGGLALYSVPVCLEFQGVRYPLFAITAALGAIPSPERVPGIARDYQLDPEVLSLQAEKARALVLPEDRLDEVRRGMRDLADNLSQKVSYQYAVAYSLFRQQIERREYERQLLHNNRELQRLSARLRESQASLQRKVKELQESEERYRDLFENVTDGVLYIDKRGLLTLFNRRLMELTGYSREELARRHLLSFTHPEEAERVARFVEKGLSGKPFEGESEFRGITKGGETFYVETRARQVRKRGRMVGFEVLVRDITDRKRAEEELRRAYEELKELDRLKTDFLSTVSHELKTPLVAIRGYLEMALNGLLGPLSPPQEQYLGVALKNGLRLGALIDELLDFTRLESGRTPWERLPFDLIPLVQECLESIRPQLQEKGLSLVSHLPPGPLRVLGDRNKIAQALTNLLTNAEKFNRPGGAIRVTVSLSEGSQNPAPPSCIRSPGADPGAEEGAGWVEVGVTDTGIGIAPEHCAKVFDRFYQVDSSCRRRYGGMGLGLAIARGIVEAHGGTISVHSRLGKGSAFSFTLPVKPLEEIRQDEQD</sequence>
<dbReference type="InterPro" id="IPR036890">
    <property type="entry name" value="HATPase_C_sf"/>
</dbReference>
<dbReference type="GO" id="GO:0006355">
    <property type="term" value="P:regulation of DNA-templated transcription"/>
    <property type="evidence" value="ECO:0007669"/>
    <property type="project" value="InterPro"/>
</dbReference>
<dbReference type="EC" id="2.7.13.3" evidence="2"/>
<dbReference type="GO" id="GO:0005886">
    <property type="term" value="C:plasma membrane"/>
    <property type="evidence" value="ECO:0007669"/>
    <property type="project" value="TreeGrafter"/>
</dbReference>
<keyword evidence="6" id="KW-0175">Coiled coil</keyword>
<dbReference type="SUPFAM" id="SSF55874">
    <property type="entry name" value="ATPase domain of HSP90 chaperone/DNA topoisomerase II/histidine kinase"/>
    <property type="match status" value="1"/>
</dbReference>
<dbReference type="InterPro" id="IPR036097">
    <property type="entry name" value="HisK_dim/P_sf"/>
</dbReference>
<evidence type="ECO:0000259" key="8">
    <source>
        <dbReference type="PROSITE" id="PS50112"/>
    </source>
</evidence>
<dbReference type="NCBIfam" id="TIGR00229">
    <property type="entry name" value="sensory_box"/>
    <property type="match status" value="1"/>
</dbReference>
<evidence type="ECO:0000259" key="9">
    <source>
        <dbReference type="PROSITE" id="PS50113"/>
    </source>
</evidence>
<reference evidence="10" key="1">
    <citation type="submission" date="2020-07" db="EMBL/GenBank/DDBJ databases">
        <title>Huge and variable diversity of episymbiotic CPR bacteria and DPANN archaea in groundwater ecosystems.</title>
        <authorList>
            <person name="He C.Y."/>
            <person name="Keren R."/>
            <person name="Whittaker M."/>
            <person name="Farag I.F."/>
            <person name="Doudna J."/>
            <person name="Cate J.H.D."/>
            <person name="Banfield J.F."/>
        </authorList>
    </citation>
    <scope>NUCLEOTIDE SEQUENCE</scope>
    <source>
        <strain evidence="10">NC_groundwater_672_Ag_B-0.1um_62_36</strain>
    </source>
</reference>
<evidence type="ECO:0000256" key="4">
    <source>
        <dbReference type="ARBA" id="ARBA00022679"/>
    </source>
</evidence>
<feature type="domain" description="Histidine kinase" evidence="7">
    <location>
        <begin position="540"/>
        <end position="783"/>
    </location>
</feature>
<dbReference type="PROSITE" id="PS50113">
    <property type="entry name" value="PAC"/>
    <property type="match status" value="1"/>
</dbReference>
<dbReference type="Proteomes" id="UP000769766">
    <property type="component" value="Unassembled WGS sequence"/>
</dbReference>
<proteinExistence type="predicted"/>
<dbReference type="SMART" id="SM00091">
    <property type="entry name" value="PAS"/>
    <property type="match status" value="1"/>
</dbReference>
<dbReference type="SUPFAM" id="SSF47384">
    <property type="entry name" value="Homodimeric domain of signal transducing histidine kinase"/>
    <property type="match status" value="1"/>
</dbReference>
<dbReference type="InterPro" id="IPR003594">
    <property type="entry name" value="HATPase_dom"/>
</dbReference>
<dbReference type="CDD" id="cd00082">
    <property type="entry name" value="HisKA"/>
    <property type="match status" value="1"/>
</dbReference>
<dbReference type="CDD" id="cd00130">
    <property type="entry name" value="PAS"/>
    <property type="match status" value="1"/>
</dbReference>
<accession>A0A932CP33</accession>
<dbReference type="Gene3D" id="1.10.287.130">
    <property type="match status" value="1"/>
</dbReference>
<dbReference type="GO" id="GO:0009927">
    <property type="term" value="F:histidine phosphotransfer kinase activity"/>
    <property type="evidence" value="ECO:0007669"/>
    <property type="project" value="TreeGrafter"/>
</dbReference>
<dbReference type="AlphaFoldDB" id="A0A932CP33"/>
<dbReference type="InterPro" id="IPR013767">
    <property type="entry name" value="PAS_fold"/>
</dbReference>
<dbReference type="Gene3D" id="3.30.565.10">
    <property type="entry name" value="Histidine kinase-like ATPase, C-terminal domain"/>
    <property type="match status" value="1"/>
</dbReference>
<dbReference type="InterPro" id="IPR005467">
    <property type="entry name" value="His_kinase_dom"/>
</dbReference>
<dbReference type="InterPro" id="IPR035965">
    <property type="entry name" value="PAS-like_dom_sf"/>
</dbReference>
<dbReference type="PANTHER" id="PTHR43047:SF72">
    <property type="entry name" value="OSMOSENSING HISTIDINE PROTEIN KINASE SLN1"/>
    <property type="match status" value="1"/>
</dbReference>
<evidence type="ECO:0000256" key="5">
    <source>
        <dbReference type="ARBA" id="ARBA00022777"/>
    </source>
</evidence>
<evidence type="ECO:0000259" key="7">
    <source>
        <dbReference type="PROSITE" id="PS50109"/>
    </source>
</evidence>
<gene>
    <name evidence="10" type="ORF">HYY20_07250</name>
</gene>
<dbReference type="GO" id="GO:0000155">
    <property type="term" value="F:phosphorelay sensor kinase activity"/>
    <property type="evidence" value="ECO:0007669"/>
    <property type="project" value="InterPro"/>
</dbReference>
<dbReference type="PANTHER" id="PTHR43047">
    <property type="entry name" value="TWO-COMPONENT HISTIDINE PROTEIN KINASE"/>
    <property type="match status" value="1"/>
</dbReference>
<dbReference type="SMART" id="SM00387">
    <property type="entry name" value="HATPase_c"/>
    <property type="match status" value="1"/>
</dbReference>
<dbReference type="PRINTS" id="PR00344">
    <property type="entry name" value="BCTRLSENSOR"/>
</dbReference>
<evidence type="ECO:0000313" key="10">
    <source>
        <dbReference type="EMBL" id="MBI2876661.1"/>
    </source>
</evidence>
<keyword evidence="5" id="KW-0418">Kinase</keyword>
<dbReference type="Pfam" id="PF02518">
    <property type="entry name" value="HATPase_c"/>
    <property type="match status" value="1"/>
</dbReference>
<name>A0A932CP33_UNCTE</name>
<dbReference type="InterPro" id="IPR003661">
    <property type="entry name" value="HisK_dim/P_dom"/>
</dbReference>
<evidence type="ECO:0000256" key="6">
    <source>
        <dbReference type="SAM" id="Coils"/>
    </source>
</evidence>
<keyword evidence="4" id="KW-0808">Transferase</keyword>
<dbReference type="InterPro" id="IPR004358">
    <property type="entry name" value="Sig_transdc_His_kin-like_C"/>
</dbReference>
<dbReference type="PROSITE" id="PS50109">
    <property type="entry name" value="HIS_KIN"/>
    <property type="match status" value="1"/>
</dbReference>
<dbReference type="InterPro" id="IPR000700">
    <property type="entry name" value="PAS-assoc_C"/>
</dbReference>
<evidence type="ECO:0000256" key="3">
    <source>
        <dbReference type="ARBA" id="ARBA00022553"/>
    </source>
</evidence>
<dbReference type="Pfam" id="PF00989">
    <property type="entry name" value="PAS"/>
    <property type="match status" value="1"/>
</dbReference>
<dbReference type="SUPFAM" id="SSF55785">
    <property type="entry name" value="PYP-like sensor domain (PAS domain)"/>
    <property type="match status" value="1"/>
</dbReference>
<feature type="domain" description="PAS" evidence="8">
    <location>
        <begin position="397"/>
        <end position="467"/>
    </location>
</feature>
<feature type="coiled-coil region" evidence="6">
    <location>
        <begin position="359"/>
        <end position="407"/>
    </location>
</feature>
<evidence type="ECO:0000256" key="1">
    <source>
        <dbReference type="ARBA" id="ARBA00000085"/>
    </source>
</evidence>
<dbReference type="SMART" id="SM00388">
    <property type="entry name" value="HisKA"/>
    <property type="match status" value="1"/>
</dbReference>
<dbReference type="EMBL" id="JACPRF010000218">
    <property type="protein sequence ID" value="MBI2876661.1"/>
    <property type="molecule type" value="Genomic_DNA"/>
</dbReference>